<dbReference type="AlphaFoldDB" id="A0A6U4U2F7"/>
<organism evidence="3">
    <name type="scientific">Neobodo designis</name>
    <name type="common">Flagellated protozoan</name>
    <name type="synonym">Bodo designis</name>
    <dbReference type="NCBI Taxonomy" id="312471"/>
    <lineage>
        <taxon>Eukaryota</taxon>
        <taxon>Discoba</taxon>
        <taxon>Euglenozoa</taxon>
        <taxon>Kinetoplastea</taxon>
        <taxon>Metakinetoplastina</taxon>
        <taxon>Neobodonida</taxon>
        <taxon>Neobodo</taxon>
    </lineage>
</organism>
<dbReference type="EMBL" id="HBGF01032566">
    <property type="protein sequence ID" value="CAD9129720.1"/>
    <property type="molecule type" value="Transcribed_RNA"/>
</dbReference>
<name>A0A6U4U2F7_NEODS</name>
<accession>A0A6U4U2F7</accession>
<evidence type="ECO:0000256" key="1">
    <source>
        <dbReference type="SAM" id="SignalP"/>
    </source>
</evidence>
<protein>
    <submittedName>
        <fullName evidence="3">Uncharacterized protein</fullName>
    </submittedName>
</protein>
<proteinExistence type="predicted"/>
<evidence type="ECO:0000313" key="2">
    <source>
        <dbReference type="EMBL" id="CAD9129720.1"/>
    </source>
</evidence>
<dbReference type="EMBL" id="HBGF01032567">
    <property type="protein sequence ID" value="CAD9129722.1"/>
    <property type="molecule type" value="Transcribed_RNA"/>
</dbReference>
<evidence type="ECO:0000313" key="3">
    <source>
        <dbReference type="EMBL" id="CAD9129722.1"/>
    </source>
</evidence>
<feature type="chain" id="PRO_5036192146" evidence="1">
    <location>
        <begin position="22"/>
        <end position="357"/>
    </location>
</feature>
<reference evidence="3" key="1">
    <citation type="submission" date="2021-01" db="EMBL/GenBank/DDBJ databases">
        <authorList>
            <person name="Corre E."/>
            <person name="Pelletier E."/>
            <person name="Niang G."/>
            <person name="Scheremetjew M."/>
            <person name="Finn R."/>
            <person name="Kale V."/>
            <person name="Holt S."/>
            <person name="Cochrane G."/>
            <person name="Meng A."/>
            <person name="Brown T."/>
            <person name="Cohen L."/>
        </authorList>
    </citation>
    <scope>NUCLEOTIDE SEQUENCE</scope>
    <source>
        <strain evidence="3">CCAP 1951/1</strain>
    </source>
</reference>
<sequence length="357" mass="39251">MRRVLATALLVLAFIVAFAAAGSSTGAQAFLTKELNATGPKGVSLRGTKVALPVPPRYMWGWGDGLRGYCGSFSFQSLGLLYGNYISASPLRNAADGHELLIAVNEEIAANTMRFGFEQWKWDKESVPQANGFAGWIADHIDDGHGVVVGMFERKDGGDPDYDHIMPVFGYQRDDGQMSVDGKQKKARSDVIGLHFNDLFRSTSLYGDLEADFIQTRRDCAAPGGIQPLAAPYDFCLPKNYDYGIALLGNRDDANELYPARLVMPSWTEPDYGLEDERHQAIVSFKPTLEITGLTAGVAYVVLRFDHPADVPVSDFLRGAYSKRFDFTASASNATMSAFDEFMSDATVFYRVVKNTQ</sequence>
<gene>
    <name evidence="2" type="ORF">NDES1114_LOCUS21786</name>
    <name evidence="3" type="ORF">NDES1114_LOCUS21787</name>
</gene>
<keyword evidence="1" id="KW-0732">Signal</keyword>
<feature type="signal peptide" evidence="1">
    <location>
        <begin position="1"/>
        <end position="21"/>
    </location>
</feature>